<proteinExistence type="predicted"/>
<dbReference type="Proteomes" id="UP000033187">
    <property type="component" value="Chromosome 1"/>
</dbReference>
<feature type="region of interest" description="Disordered" evidence="1">
    <location>
        <begin position="1"/>
        <end position="36"/>
    </location>
</feature>
<feature type="region of interest" description="Disordered" evidence="1">
    <location>
        <begin position="1194"/>
        <end position="1248"/>
    </location>
</feature>
<gene>
    <name evidence="3" type="ORF">YBN1229_v1_0301</name>
</gene>
<dbReference type="KEGG" id="fil:BN1229_v1_0296"/>
<accession>A0A0D6JAX2</accession>
<evidence type="ECO:0000256" key="2">
    <source>
        <dbReference type="SAM" id="Phobius"/>
    </source>
</evidence>
<dbReference type="OrthoDB" id="7161641at2"/>
<evidence type="ECO:0000256" key="1">
    <source>
        <dbReference type="SAM" id="MobiDB-lite"/>
    </source>
</evidence>
<keyword evidence="4" id="KW-1185">Reference proteome</keyword>
<organism evidence="3 4">
    <name type="scientific">Candidatus Filomicrobium marinum</name>
    <dbReference type="NCBI Taxonomy" id="1608628"/>
    <lineage>
        <taxon>Bacteria</taxon>
        <taxon>Pseudomonadati</taxon>
        <taxon>Pseudomonadota</taxon>
        <taxon>Alphaproteobacteria</taxon>
        <taxon>Hyphomicrobiales</taxon>
        <taxon>Hyphomicrobiaceae</taxon>
        <taxon>Filomicrobium</taxon>
    </lineage>
</organism>
<reference evidence="4" key="1">
    <citation type="submission" date="2015-02" db="EMBL/GenBank/DDBJ databases">
        <authorList>
            <person name="Chooi Y.-H."/>
        </authorList>
    </citation>
    <scope>NUCLEOTIDE SEQUENCE [LARGE SCALE GENOMIC DNA]</scope>
    <source>
        <strain evidence="4">strain Y</strain>
    </source>
</reference>
<name>A0A0D6JAX2_9HYPH</name>
<dbReference type="KEGG" id="fiy:BN1229_v1_0301"/>
<keyword evidence="2" id="KW-0472">Membrane</keyword>
<protein>
    <submittedName>
        <fullName evidence="3">Uncharacterized protein</fullName>
    </submittedName>
</protein>
<dbReference type="RefSeq" id="WP_052743598.1">
    <property type="nucleotide sequence ID" value="NZ_LN829118.1"/>
</dbReference>
<evidence type="ECO:0000313" key="3">
    <source>
        <dbReference type="EMBL" id="CPR15309.1"/>
    </source>
</evidence>
<feature type="transmembrane region" description="Helical" evidence="2">
    <location>
        <begin position="48"/>
        <end position="69"/>
    </location>
</feature>
<sequence length="1248" mass="134386">MDRRQGYPRQYNSPQQRAPRRKPVRGPVRPRELPDGERSGWLRGTAKFCGLSLIPVVLLVLLSVGLLYFRLLQGPVSLNFLVKSVEQGINAELTGLDAAIDDIVVTLTDNGALEFRLENLQFSERDGDLVVAAPQAAMELNYAALWRLQATPSRVELIEPRLFLFYSEEAGLSLKFSPGGSAGLPSDLSDSIIAPSPVPARRSWPGADTVAAGAQPSGQTVDFTSIVELASERARRGGGATSYLREIGLRDATVVLDTGGQASVWRVPRFSVDMDHHDTRSIISGSARISSQGQIWTLSFRAEDVQDDKGISLTTSIRGLVPRWLGDALPQLAVLKHFDIPIASDGRIDFNQKGSVAGGEATVEIGEGRVDLAGFSEVPFTVDSGLFTFKYDATTERVILASSNLRWGDSSLTLGGTLAHVAQSEGSGEESGWRFDIAAEQGVLGATEFGIPPLPVDKWHAQGTVAPERGLLKFDRFEIAAGGGHVSLMGELATTGSSAGSHFEAEIGAMPIATMKVLWPRGMAEDARQWVGRRIHDGVLQSGTYRYLNGRYLAQADPDSQDTYRMSLASTLENVVMMPVEGTAPITLSRTLVKLENQALEVIVPDGSMPVSSDHVLGLKSGRFTIADVYGTPPVGEVAFATGGKVGAMLALLELPAFDHLRKPEALPDNISGEVASTVTLSFPLLKDLQAEDVRIKAKARLTDGRAEDLLGEYDLKGATINFDLSETAVDAQGEVLIEGVLAKLNWQRIFGATDAQQPPIRVTATLDEADRRQLGLDLGDGLHGDVAVEVTVQPHSNTQSDVRLRADLTNTDVAIEEIAWRKPTGRSAFLEFDVVKDASGRSELRNFRLEGDDLSIEGVIGLGQKKQVVSFSFPKFWLNLVTRLEVSGKLDSKNVWQIRAKGPTYDGRAFFRTLYSIPGARTQGERQKKQAGVDLTAEIDNVLGYGDVNLRGVKLKLSERNGQLSALDIKGKLSGGQALDVALRNDRSNGRQLLATSRDAGEAFKLVGFYPNMTQGSMRLEVNLDGRGPAQKTGILWVDNFQVLGDPVISEVAGSADATGPSIDGGRTAKRRMVRQVFQFDRMRAPFSVGYGQFVLEDAYLRGPLQGATVRGKVDYSRQMLELGGTYVPLQGLNNAFGAIPVLGELLSGPRQEGIFGVTYAIQGSMDNPQVVVHPLSMIAPGIFREMFQLTPQAPSVQPRQGRTGGGDYGAAVRSSSSPADAGRGGGNSPTKSGVDGWSSETSPAKN</sequence>
<dbReference type="AlphaFoldDB" id="A0A0D6JAX2"/>
<keyword evidence="2" id="KW-1133">Transmembrane helix</keyword>
<dbReference type="EMBL" id="LN829119">
    <property type="protein sequence ID" value="CPR15309.1"/>
    <property type="molecule type" value="Genomic_DNA"/>
</dbReference>
<evidence type="ECO:0000313" key="4">
    <source>
        <dbReference type="Proteomes" id="UP000033187"/>
    </source>
</evidence>
<keyword evidence="2" id="KW-0812">Transmembrane</keyword>